<dbReference type="AlphaFoldDB" id="A0A085JJ76"/>
<evidence type="ECO:0000313" key="4">
    <source>
        <dbReference type="Proteomes" id="UP000028602"/>
    </source>
</evidence>
<feature type="signal peptide" evidence="2">
    <location>
        <begin position="1"/>
        <end position="25"/>
    </location>
</feature>
<evidence type="ECO:0000256" key="1">
    <source>
        <dbReference type="SAM" id="MobiDB-lite"/>
    </source>
</evidence>
<organism evidence="3 4">
    <name type="scientific">Tatumella ptyseos ATCC 33301</name>
    <dbReference type="NCBI Taxonomy" id="1005995"/>
    <lineage>
        <taxon>Bacteria</taxon>
        <taxon>Pseudomonadati</taxon>
        <taxon>Pseudomonadota</taxon>
        <taxon>Gammaproteobacteria</taxon>
        <taxon>Enterobacterales</taxon>
        <taxon>Erwiniaceae</taxon>
        <taxon>Tatumella</taxon>
    </lineage>
</organism>
<name>A0A085JJ76_9GAMM</name>
<dbReference type="OrthoDB" id="6687316at2"/>
<dbReference type="Proteomes" id="UP000028602">
    <property type="component" value="Unassembled WGS sequence"/>
</dbReference>
<feature type="region of interest" description="Disordered" evidence="1">
    <location>
        <begin position="25"/>
        <end position="105"/>
    </location>
</feature>
<reference evidence="3 4" key="1">
    <citation type="submission" date="2014-05" db="EMBL/GenBank/DDBJ databases">
        <title>ATOL: Assembling a taxonomically balanced genome-scale reconstruction of the evolutionary history of the Enterobacteriaceae.</title>
        <authorList>
            <person name="Plunkett G.III."/>
            <person name="Neeno-Eckwall E.C."/>
            <person name="Glasner J.D."/>
            <person name="Perna N.T."/>
        </authorList>
    </citation>
    <scope>NUCLEOTIDE SEQUENCE [LARGE SCALE GENOMIC DNA]</scope>
    <source>
        <strain evidence="3 4">ATCC 33301</strain>
    </source>
</reference>
<accession>A0A085JJ76</accession>
<feature type="compositionally biased region" description="Low complexity" evidence="1">
    <location>
        <begin position="37"/>
        <end position="50"/>
    </location>
</feature>
<keyword evidence="3" id="KW-0472">Membrane</keyword>
<evidence type="ECO:0000313" key="3">
    <source>
        <dbReference type="EMBL" id="KFD20522.1"/>
    </source>
</evidence>
<dbReference type="RefSeq" id="WP_025902302.1">
    <property type="nucleotide sequence ID" value="NZ_ATMJ01000045.1"/>
</dbReference>
<dbReference type="Pfam" id="PF11776">
    <property type="entry name" value="RcnB"/>
    <property type="match status" value="1"/>
</dbReference>
<dbReference type="Gene3D" id="3.10.450.160">
    <property type="entry name" value="inner membrane protein cigr"/>
    <property type="match status" value="1"/>
</dbReference>
<gene>
    <name evidence="3" type="ORF">GTPT_1318</name>
</gene>
<feature type="compositionally biased region" description="Basic and acidic residues" evidence="1">
    <location>
        <begin position="74"/>
        <end position="97"/>
    </location>
</feature>
<keyword evidence="3" id="KW-0812">Transmembrane</keyword>
<dbReference type="eggNOG" id="COG5455">
    <property type="taxonomic scope" value="Bacteria"/>
</dbReference>
<keyword evidence="2" id="KW-0732">Signal</keyword>
<dbReference type="InterPro" id="IPR024572">
    <property type="entry name" value="RcnB"/>
</dbReference>
<feature type="chain" id="PRO_5001793498" evidence="2">
    <location>
        <begin position="26"/>
        <end position="157"/>
    </location>
</feature>
<dbReference type="EMBL" id="JMPR01000021">
    <property type="protein sequence ID" value="KFD20522.1"/>
    <property type="molecule type" value="Genomic_DNA"/>
</dbReference>
<keyword evidence="4" id="KW-1185">Reference proteome</keyword>
<protein>
    <submittedName>
        <fullName evidence="3">Putative transmembrane protein</fullName>
    </submittedName>
</protein>
<proteinExistence type="predicted"/>
<sequence length="157" mass="16968">MKRTAITLLTTLLIANGFAASSAMAAPGDNQGGPVIPHQQNGQPQRQGQGPQQGPGNGPGHQRHGQDRPQQGGDRGRGEPHRQQGDRFAYHGNDFRRGHAAPKSFRGDKYRVNDWRARGLSQPPQGHYWAAINGNYVLMAATTGIITSIIMNSALSR</sequence>
<evidence type="ECO:0000256" key="2">
    <source>
        <dbReference type="SAM" id="SignalP"/>
    </source>
</evidence>
<comment type="caution">
    <text evidence="3">The sequence shown here is derived from an EMBL/GenBank/DDBJ whole genome shotgun (WGS) entry which is preliminary data.</text>
</comment>